<feature type="domain" description="DUF7043" evidence="2">
    <location>
        <begin position="1"/>
        <end position="106"/>
    </location>
</feature>
<sequence length="264" mass="31394">EWVNTANVNARTIINATHIHEISQVNNRGWLRETYYVCQQISRQQFLVKTVTKGECFSYYICFDFKDRHHNILRYRKSKSFMSNVYDDLSKRDPLYEVCSWTSFGNDANWKYQVFVLDPPAPVECPFTGMWTFKQVGQPNSLIQTRIRGGVTPRPRDHGWYITCDPQYMVSQWTICGDQTKAMFADREYCRQLDPYGTPIGVYEQPDYIYQCAGYWREDSRSYLITYDRDDPYINFKCWVYERMDLFKIYLSRSAGSFCGFNHT</sequence>
<dbReference type="GO" id="GO:0042060">
    <property type="term" value="P:wound healing"/>
    <property type="evidence" value="ECO:0007669"/>
    <property type="project" value="TreeGrafter"/>
</dbReference>
<feature type="non-terminal residue" evidence="3">
    <location>
        <position position="264"/>
    </location>
</feature>
<dbReference type="Proteomes" id="UP000663881">
    <property type="component" value="Unassembled WGS sequence"/>
</dbReference>
<evidence type="ECO:0000313" key="4">
    <source>
        <dbReference type="Proteomes" id="UP000663881"/>
    </source>
</evidence>
<reference evidence="3" key="1">
    <citation type="submission" date="2021-02" db="EMBL/GenBank/DDBJ databases">
        <authorList>
            <person name="Nowell W R."/>
        </authorList>
    </citation>
    <scope>NUCLEOTIDE SEQUENCE</scope>
</reference>
<dbReference type="PANTHER" id="PTHR22255">
    <property type="entry name" value="LP06548P"/>
    <property type="match status" value="1"/>
</dbReference>
<accession>A0A820J8H7</accession>
<dbReference type="Pfam" id="PF23069">
    <property type="entry name" value="DUF7042"/>
    <property type="match status" value="1"/>
</dbReference>
<dbReference type="Pfam" id="PF23070">
    <property type="entry name" value="DUF7043"/>
    <property type="match status" value="1"/>
</dbReference>
<feature type="non-terminal residue" evidence="3">
    <location>
        <position position="1"/>
    </location>
</feature>
<gene>
    <name evidence="3" type="ORF">OKA104_LOCUS47094</name>
</gene>
<evidence type="ECO:0000313" key="3">
    <source>
        <dbReference type="EMBL" id="CAF4318112.1"/>
    </source>
</evidence>
<dbReference type="EMBL" id="CAJOAY010018173">
    <property type="protein sequence ID" value="CAF4318112.1"/>
    <property type="molecule type" value="Genomic_DNA"/>
</dbReference>
<evidence type="ECO:0000259" key="1">
    <source>
        <dbReference type="Pfam" id="PF23069"/>
    </source>
</evidence>
<proteinExistence type="predicted"/>
<dbReference type="InterPro" id="IPR055471">
    <property type="entry name" value="DUF7043"/>
</dbReference>
<dbReference type="PANTHER" id="PTHR22255:SF1">
    <property type="entry name" value="LD32918P"/>
    <property type="match status" value="1"/>
</dbReference>
<organism evidence="3 4">
    <name type="scientific">Adineta steineri</name>
    <dbReference type="NCBI Taxonomy" id="433720"/>
    <lineage>
        <taxon>Eukaryota</taxon>
        <taxon>Metazoa</taxon>
        <taxon>Spiralia</taxon>
        <taxon>Gnathifera</taxon>
        <taxon>Rotifera</taxon>
        <taxon>Eurotatoria</taxon>
        <taxon>Bdelloidea</taxon>
        <taxon>Adinetida</taxon>
        <taxon>Adinetidae</taxon>
        <taxon>Adineta</taxon>
    </lineage>
</organism>
<comment type="caution">
    <text evidence="3">The sequence shown here is derived from an EMBL/GenBank/DDBJ whole genome shotgun (WGS) entry which is preliminary data.</text>
</comment>
<evidence type="ECO:0000259" key="2">
    <source>
        <dbReference type="Pfam" id="PF23070"/>
    </source>
</evidence>
<name>A0A820J8H7_9BILA</name>
<protein>
    <submittedName>
        <fullName evidence="3">Uncharacterized protein</fullName>
    </submittedName>
</protein>
<dbReference type="InterPro" id="IPR055470">
    <property type="entry name" value="DUF7042"/>
</dbReference>
<feature type="domain" description="DUF7042" evidence="1">
    <location>
        <begin position="122"/>
        <end position="257"/>
    </location>
</feature>
<dbReference type="AlphaFoldDB" id="A0A820J8H7"/>